<evidence type="ECO:0008006" key="3">
    <source>
        <dbReference type="Google" id="ProtNLM"/>
    </source>
</evidence>
<name>A0ABR1GM76_9HYPO</name>
<organism evidence="1 2">
    <name type="scientific">Neonectria punicea</name>
    <dbReference type="NCBI Taxonomy" id="979145"/>
    <lineage>
        <taxon>Eukaryota</taxon>
        <taxon>Fungi</taxon>
        <taxon>Dikarya</taxon>
        <taxon>Ascomycota</taxon>
        <taxon>Pezizomycotina</taxon>
        <taxon>Sordariomycetes</taxon>
        <taxon>Hypocreomycetidae</taxon>
        <taxon>Hypocreales</taxon>
        <taxon>Nectriaceae</taxon>
        <taxon>Neonectria</taxon>
    </lineage>
</organism>
<dbReference type="InterPro" id="IPR029021">
    <property type="entry name" value="Prot-tyrosine_phosphatase-like"/>
</dbReference>
<accession>A0ABR1GM76</accession>
<dbReference type="EMBL" id="JAZAVJ010000272">
    <property type="protein sequence ID" value="KAK7402944.1"/>
    <property type="molecule type" value="Genomic_DNA"/>
</dbReference>
<dbReference type="InterPro" id="IPR026893">
    <property type="entry name" value="Tyr/Ser_Pase_IphP-type"/>
</dbReference>
<sequence length="290" mass="32836">MASSIDLENVLNFRDVGKTINEFLGVRRVREGVFYRSARPDDATLADRDLIKDELNIKTVIDLRTKTEHINKAEKRETQAGDPALVKENAALAKPMYIPGVDYQEIKITGRPLEKFWLSQLGWWEFTRFLFLFLFGYRMDAIRIIGTQVMVPRGLVGLGLDTIDKSGVEIRETLSFYANKTALPSVVHCTQGKDRTGLVCALVLMILDVPVPAIEYDYGLTDAALIPEREQRIIETSQIGLTEEWVSTANDMIVRIEQHLNDRYGGLESYLDSIGFGAEDRAMVREALLY</sequence>
<comment type="caution">
    <text evidence="1">The sequence shown here is derived from an EMBL/GenBank/DDBJ whole genome shotgun (WGS) entry which is preliminary data.</text>
</comment>
<proteinExistence type="predicted"/>
<dbReference type="PANTHER" id="PTHR31126">
    <property type="entry name" value="TYROSINE-PROTEIN PHOSPHATASE"/>
    <property type="match status" value="1"/>
</dbReference>
<gene>
    <name evidence="1" type="ORF">QQX98_011296</name>
</gene>
<dbReference type="SUPFAM" id="SSF52799">
    <property type="entry name" value="(Phosphotyrosine protein) phosphatases II"/>
    <property type="match status" value="1"/>
</dbReference>
<dbReference type="InterPro" id="IPR016130">
    <property type="entry name" value="Tyr_Pase_AS"/>
</dbReference>
<dbReference type="Proteomes" id="UP001498476">
    <property type="component" value="Unassembled WGS sequence"/>
</dbReference>
<protein>
    <recommendedName>
        <fullName evidence="3">Tyrosine specific protein phosphatases domain-containing protein</fullName>
    </recommendedName>
</protein>
<reference evidence="1 2" key="1">
    <citation type="journal article" date="2025" name="Microbiol. Resour. Announc.">
        <title>Draft genome sequences for Neonectria magnoliae and Neonectria punicea, canker pathogens of Liriodendron tulipifera and Acer saccharum in West Virginia.</title>
        <authorList>
            <person name="Petronek H.M."/>
            <person name="Kasson M.T."/>
            <person name="Metheny A.M."/>
            <person name="Stauder C.M."/>
            <person name="Lovett B."/>
            <person name="Lynch S.C."/>
            <person name="Garnas J.R."/>
            <person name="Kasson L.R."/>
            <person name="Stajich J.E."/>
        </authorList>
    </citation>
    <scope>NUCLEOTIDE SEQUENCE [LARGE SCALE GENOMIC DNA]</scope>
    <source>
        <strain evidence="1 2">NRRL 64653</strain>
    </source>
</reference>
<dbReference type="Gene3D" id="3.90.190.10">
    <property type="entry name" value="Protein tyrosine phosphatase superfamily"/>
    <property type="match status" value="1"/>
</dbReference>
<dbReference type="PROSITE" id="PS00383">
    <property type="entry name" value="TYR_PHOSPHATASE_1"/>
    <property type="match status" value="1"/>
</dbReference>
<dbReference type="PANTHER" id="PTHR31126:SF1">
    <property type="entry name" value="TYROSINE SPECIFIC PROTEIN PHOSPHATASES DOMAIN-CONTAINING PROTEIN"/>
    <property type="match status" value="1"/>
</dbReference>
<evidence type="ECO:0000313" key="1">
    <source>
        <dbReference type="EMBL" id="KAK7402944.1"/>
    </source>
</evidence>
<evidence type="ECO:0000313" key="2">
    <source>
        <dbReference type="Proteomes" id="UP001498476"/>
    </source>
</evidence>
<keyword evidence="2" id="KW-1185">Reference proteome</keyword>
<dbReference type="Pfam" id="PF13350">
    <property type="entry name" value="Y_phosphatase3"/>
    <property type="match status" value="1"/>
</dbReference>